<dbReference type="OrthoDB" id="1448012at2"/>
<name>A0A2K1E0D9_9FLAO</name>
<keyword evidence="1" id="KW-0812">Transmembrane</keyword>
<organism evidence="2 3">
    <name type="scientific">Hanstruepera neustonica</name>
    <dbReference type="NCBI Taxonomy" id="1445657"/>
    <lineage>
        <taxon>Bacteria</taxon>
        <taxon>Pseudomonadati</taxon>
        <taxon>Bacteroidota</taxon>
        <taxon>Flavobacteriia</taxon>
        <taxon>Flavobacteriales</taxon>
        <taxon>Flavobacteriaceae</taxon>
        <taxon>Hanstruepera</taxon>
    </lineage>
</organism>
<comment type="caution">
    <text evidence="2">The sequence shown here is derived from an EMBL/GenBank/DDBJ whole genome shotgun (WGS) entry which is preliminary data.</text>
</comment>
<accession>A0A2K1E0D9</accession>
<dbReference type="AlphaFoldDB" id="A0A2K1E0D9"/>
<evidence type="ECO:0000313" key="3">
    <source>
        <dbReference type="Proteomes" id="UP000236641"/>
    </source>
</evidence>
<protein>
    <submittedName>
        <fullName evidence="2">Uncharacterized protein</fullName>
    </submittedName>
</protein>
<feature type="transmembrane region" description="Helical" evidence="1">
    <location>
        <begin position="41"/>
        <end position="63"/>
    </location>
</feature>
<feature type="transmembrane region" description="Helical" evidence="1">
    <location>
        <begin position="12"/>
        <end position="29"/>
    </location>
</feature>
<evidence type="ECO:0000256" key="1">
    <source>
        <dbReference type="SAM" id="Phobius"/>
    </source>
</evidence>
<evidence type="ECO:0000313" key="2">
    <source>
        <dbReference type="EMBL" id="PNQ73762.1"/>
    </source>
</evidence>
<keyword evidence="1" id="KW-1133">Transmembrane helix</keyword>
<dbReference type="RefSeq" id="WP_103051459.1">
    <property type="nucleotide sequence ID" value="NZ_POWF01000002.1"/>
</dbReference>
<keyword evidence="1" id="KW-0472">Membrane</keyword>
<reference evidence="2 3" key="1">
    <citation type="submission" date="2018-01" db="EMBL/GenBank/DDBJ databases">
        <title>The draft genome of Hanstruepera neustonica JCM19743.</title>
        <authorList>
            <person name="He R.-H."/>
            <person name="Du Z.-J."/>
        </authorList>
    </citation>
    <scope>NUCLEOTIDE SEQUENCE [LARGE SCALE GENOMIC DNA]</scope>
    <source>
        <strain evidence="2 3">JCM19743</strain>
    </source>
</reference>
<dbReference type="Proteomes" id="UP000236641">
    <property type="component" value="Unassembled WGS sequence"/>
</dbReference>
<sequence>MENLIETGQITALISFVLGTILLSFYLYFGEPSFPVELVIGFIIATIIFNTVLFSVLLGAAILNQKYRLELLKTCGIMLFNIPISILYFYILFTFPFTQTVYETTF</sequence>
<keyword evidence="3" id="KW-1185">Reference proteome</keyword>
<dbReference type="EMBL" id="POWF01000002">
    <property type="protein sequence ID" value="PNQ73762.1"/>
    <property type="molecule type" value="Genomic_DNA"/>
</dbReference>
<feature type="transmembrane region" description="Helical" evidence="1">
    <location>
        <begin position="75"/>
        <end position="97"/>
    </location>
</feature>
<gene>
    <name evidence="2" type="ORF">C1T31_05355</name>
</gene>
<proteinExistence type="predicted"/>